<keyword evidence="6" id="KW-1185">Reference proteome</keyword>
<dbReference type="GO" id="GO:0005634">
    <property type="term" value="C:nucleus"/>
    <property type="evidence" value="ECO:0007669"/>
    <property type="project" value="TreeGrafter"/>
</dbReference>
<dbReference type="SUPFAM" id="SSF54001">
    <property type="entry name" value="Cysteine proteinases"/>
    <property type="match status" value="1"/>
</dbReference>
<evidence type="ECO:0000256" key="3">
    <source>
        <dbReference type="ARBA" id="ARBA00022801"/>
    </source>
</evidence>
<dbReference type="GO" id="GO:0006508">
    <property type="term" value="P:proteolysis"/>
    <property type="evidence" value="ECO:0007669"/>
    <property type="project" value="UniProtKB-KW"/>
</dbReference>
<gene>
    <name evidence="7 8" type="primary">LOC113462875</name>
</gene>
<sequence length="346" mass="40669">MALAIKKEDLPTRSSKLLEPITTALMELRKSIPLDKETSPPIELLEETTKFIDVERVETPKSKLKMARKHTYYGKGEGVLPMYHEEAIDFFLQENHMEHTIWEDADTLKPSCNGDAIEQLLHDGPLRSDVVNVYFRVMELWHRENTESVDNPSIFLPCEIQAAVNRHLLCIGEVTADVTKSILQSLQPSIIKWLGDIELCDLQNYRYLFIPMNMEWHWYLLVLDLKQQCFQCYNSMWSFNDANYNIKFASFLRFWLSDRVGYHIPETIIHEIRECPQQMPDTLDCGVYLLMYAEELTRGTSRPLLEQFKDPSLYRSWVAGNILLNDHCSTNDSFWNWYEKICRKRD</sequence>
<evidence type="ECO:0000256" key="4">
    <source>
        <dbReference type="ARBA" id="ARBA00022807"/>
    </source>
</evidence>
<dbReference type="RefSeq" id="XP_038972962.1">
    <property type="nucleotide sequence ID" value="XM_039117034.1"/>
</dbReference>
<evidence type="ECO:0000259" key="5">
    <source>
        <dbReference type="PROSITE" id="PS50600"/>
    </source>
</evidence>
<dbReference type="AlphaFoldDB" id="A0A8B8ZI38"/>
<dbReference type="PANTHER" id="PTHR12606">
    <property type="entry name" value="SENTRIN/SUMO-SPECIFIC PROTEASE"/>
    <property type="match status" value="1"/>
</dbReference>
<dbReference type="GO" id="GO:0016929">
    <property type="term" value="F:deSUMOylase activity"/>
    <property type="evidence" value="ECO:0007669"/>
    <property type="project" value="TreeGrafter"/>
</dbReference>
<dbReference type="InterPro" id="IPR038765">
    <property type="entry name" value="Papain-like_cys_pep_sf"/>
</dbReference>
<dbReference type="GO" id="GO:0016926">
    <property type="term" value="P:protein desumoylation"/>
    <property type="evidence" value="ECO:0007669"/>
    <property type="project" value="TreeGrafter"/>
</dbReference>
<dbReference type="KEGG" id="pda:113462875"/>
<dbReference type="OrthoDB" id="723791at2759"/>
<evidence type="ECO:0000256" key="2">
    <source>
        <dbReference type="ARBA" id="ARBA00022670"/>
    </source>
</evidence>
<protein>
    <submittedName>
        <fullName evidence="7 8">Uncharacterized protein LOC113462875 isoform X1</fullName>
    </submittedName>
</protein>
<proteinExistence type="inferred from homology"/>
<evidence type="ECO:0000313" key="8">
    <source>
        <dbReference type="RefSeq" id="XP_038972962.1"/>
    </source>
</evidence>
<keyword evidence="2" id="KW-0645">Protease</keyword>
<dbReference type="RefSeq" id="XP_038972961.1">
    <property type="nucleotide sequence ID" value="XM_039117033.1"/>
</dbReference>
<name>A0A8B8ZI38_PHODC</name>
<reference evidence="7 8" key="1">
    <citation type="submission" date="2025-04" db="UniProtKB">
        <authorList>
            <consortium name="RefSeq"/>
        </authorList>
    </citation>
    <scope>IDENTIFICATION</scope>
    <source>
        <tissue evidence="7 8">Young leaves</tissue>
    </source>
</reference>
<evidence type="ECO:0000313" key="7">
    <source>
        <dbReference type="RefSeq" id="XP_038972961.1"/>
    </source>
</evidence>
<dbReference type="GeneID" id="113462875"/>
<dbReference type="PANTHER" id="PTHR12606:SF1">
    <property type="entry name" value="UBIQUITIN-LIKE-SPECIFIC PROTEASE 1A"/>
    <property type="match status" value="1"/>
</dbReference>
<dbReference type="PROSITE" id="PS50600">
    <property type="entry name" value="ULP_PROTEASE"/>
    <property type="match status" value="1"/>
</dbReference>
<evidence type="ECO:0000256" key="1">
    <source>
        <dbReference type="ARBA" id="ARBA00005234"/>
    </source>
</evidence>
<feature type="domain" description="Ubiquitin-like protease family profile" evidence="5">
    <location>
        <begin position="98"/>
        <end position="296"/>
    </location>
</feature>
<evidence type="ECO:0000313" key="6">
    <source>
        <dbReference type="Proteomes" id="UP000228380"/>
    </source>
</evidence>
<dbReference type="InterPro" id="IPR003653">
    <property type="entry name" value="Peptidase_C48_C"/>
</dbReference>
<keyword evidence="3" id="KW-0378">Hydrolase</keyword>
<organism evidence="6 8">
    <name type="scientific">Phoenix dactylifera</name>
    <name type="common">Date palm</name>
    <dbReference type="NCBI Taxonomy" id="42345"/>
    <lineage>
        <taxon>Eukaryota</taxon>
        <taxon>Viridiplantae</taxon>
        <taxon>Streptophyta</taxon>
        <taxon>Embryophyta</taxon>
        <taxon>Tracheophyta</taxon>
        <taxon>Spermatophyta</taxon>
        <taxon>Magnoliopsida</taxon>
        <taxon>Liliopsida</taxon>
        <taxon>Arecaceae</taxon>
        <taxon>Coryphoideae</taxon>
        <taxon>Phoeniceae</taxon>
        <taxon>Phoenix</taxon>
    </lineage>
</organism>
<dbReference type="Gene3D" id="3.40.395.10">
    <property type="entry name" value="Adenoviral Proteinase, Chain A"/>
    <property type="match status" value="1"/>
</dbReference>
<keyword evidence="4" id="KW-0788">Thiol protease</keyword>
<dbReference type="Proteomes" id="UP000228380">
    <property type="component" value="Unplaced"/>
</dbReference>
<comment type="similarity">
    <text evidence="1">Belongs to the peptidase C48 family.</text>
</comment>
<dbReference type="Pfam" id="PF02902">
    <property type="entry name" value="Peptidase_C48"/>
    <property type="match status" value="1"/>
</dbReference>
<accession>A0A8B8ZI38</accession>